<gene>
    <name evidence="3" type="ORF">U9M48_004170</name>
</gene>
<dbReference type="GO" id="GO:0003676">
    <property type="term" value="F:nucleic acid binding"/>
    <property type="evidence" value="ECO:0007669"/>
    <property type="project" value="InterPro"/>
</dbReference>
<sequence length="362" mass="39517">MLRRSASPSPQPCRASSRPDTMEDAPALANAGPKTQTLQDEVVKYLPRAPAITDVENEELRSFCNGMSPWPEAAAPRHGDFTMAYLIPGTPLTCRSHRLEDNWAYLISVTWWDAAGEGHREMMTKMMTLLFAGQTGGLVRCCWWRTLRDDDKDEKLLGKSSASMIVPSEALLSTPGISGCPHEIAWEVTFSDFNSSHDRHAAESVAFLWSRGLDFDQARARSVSSTAFVEKLVAALSSAASWCEGELTWAVFGGAYDFGYLIKMLAGGGWLRMMMCVGIWLLIGLQMTTLMTRGNTDGDGVAGFGGRIVNLMSRESLAWASESPEGSVRGFSRGRVKKRPGELPNTAAIDGRNSCFCLAGVI</sequence>
<evidence type="ECO:0000256" key="2">
    <source>
        <dbReference type="SAM" id="Phobius"/>
    </source>
</evidence>
<feature type="transmembrane region" description="Helical" evidence="2">
    <location>
        <begin position="260"/>
        <end position="283"/>
    </location>
</feature>
<protein>
    <submittedName>
        <fullName evidence="3">Uncharacterized protein</fullName>
    </submittedName>
</protein>
<proteinExistence type="predicted"/>
<dbReference type="InterPro" id="IPR012337">
    <property type="entry name" value="RNaseH-like_sf"/>
</dbReference>
<dbReference type="GO" id="GO:0030014">
    <property type="term" value="C:CCR4-NOT complex"/>
    <property type="evidence" value="ECO:0007669"/>
    <property type="project" value="InterPro"/>
</dbReference>
<evidence type="ECO:0000313" key="4">
    <source>
        <dbReference type="Proteomes" id="UP001341281"/>
    </source>
</evidence>
<keyword evidence="4" id="KW-1185">Reference proteome</keyword>
<feature type="region of interest" description="Disordered" evidence="1">
    <location>
        <begin position="1"/>
        <end position="34"/>
    </location>
</feature>
<dbReference type="SUPFAM" id="SSF53098">
    <property type="entry name" value="Ribonuclease H-like"/>
    <property type="match status" value="1"/>
</dbReference>
<dbReference type="InterPro" id="IPR036397">
    <property type="entry name" value="RNaseH_sf"/>
</dbReference>
<organism evidence="3 4">
    <name type="scientific">Paspalum notatum var. saurae</name>
    <dbReference type="NCBI Taxonomy" id="547442"/>
    <lineage>
        <taxon>Eukaryota</taxon>
        <taxon>Viridiplantae</taxon>
        <taxon>Streptophyta</taxon>
        <taxon>Embryophyta</taxon>
        <taxon>Tracheophyta</taxon>
        <taxon>Spermatophyta</taxon>
        <taxon>Magnoliopsida</taxon>
        <taxon>Liliopsida</taxon>
        <taxon>Poales</taxon>
        <taxon>Poaceae</taxon>
        <taxon>PACMAD clade</taxon>
        <taxon>Panicoideae</taxon>
        <taxon>Andropogonodae</taxon>
        <taxon>Paspaleae</taxon>
        <taxon>Paspalinae</taxon>
        <taxon>Paspalum</taxon>
    </lineage>
</organism>
<name>A0AAQ3PU95_PASNO</name>
<dbReference type="EMBL" id="CP144745">
    <property type="protein sequence ID" value="WVZ53196.1"/>
    <property type="molecule type" value="Genomic_DNA"/>
</dbReference>
<reference evidence="3 4" key="1">
    <citation type="submission" date="2024-02" db="EMBL/GenBank/DDBJ databases">
        <title>High-quality chromosome-scale genome assembly of Pensacola bahiagrass (Paspalum notatum Flugge var. saurae).</title>
        <authorList>
            <person name="Vega J.M."/>
            <person name="Podio M."/>
            <person name="Orjuela J."/>
            <person name="Siena L.A."/>
            <person name="Pessino S.C."/>
            <person name="Combes M.C."/>
            <person name="Mariac C."/>
            <person name="Albertini E."/>
            <person name="Pupilli F."/>
            <person name="Ortiz J.P.A."/>
            <person name="Leblanc O."/>
        </authorList>
    </citation>
    <scope>NUCLEOTIDE SEQUENCE [LARGE SCALE GENOMIC DNA]</scope>
    <source>
        <strain evidence="3">R1</strain>
        <tissue evidence="3">Leaf</tissue>
    </source>
</reference>
<keyword evidence="2" id="KW-1133">Transmembrane helix</keyword>
<dbReference type="GO" id="GO:0004535">
    <property type="term" value="F:poly(A)-specific ribonuclease activity"/>
    <property type="evidence" value="ECO:0007669"/>
    <property type="project" value="InterPro"/>
</dbReference>
<dbReference type="InterPro" id="IPR039637">
    <property type="entry name" value="CNOT7/CNOT8/Pop2"/>
</dbReference>
<dbReference type="PANTHER" id="PTHR10797">
    <property type="entry name" value="CCR4-NOT TRANSCRIPTION COMPLEX SUBUNIT"/>
    <property type="match status" value="1"/>
</dbReference>
<dbReference type="Gene3D" id="3.30.420.10">
    <property type="entry name" value="Ribonuclease H-like superfamily/Ribonuclease H"/>
    <property type="match status" value="1"/>
</dbReference>
<keyword evidence="2" id="KW-0812">Transmembrane</keyword>
<accession>A0AAQ3PU95</accession>
<dbReference type="Proteomes" id="UP001341281">
    <property type="component" value="Chromosome 01"/>
</dbReference>
<evidence type="ECO:0000256" key="1">
    <source>
        <dbReference type="SAM" id="MobiDB-lite"/>
    </source>
</evidence>
<keyword evidence="2" id="KW-0472">Membrane</keyword>
<dbReference type="AlphaFoldDB" id="A0AAQ3PU95"/>
<evidence type="ECO:0000313" key="3">
    <source>
        <dbReference type="EMBL" id="WVZ53196.1"/>
    </source>
</evidence>